<gene>
    <name evidence="3" type="ORF">ACFOJ9_18490</name>
</gene>
<protein>
    <submittedName>
        <fullName evidence="3">Cytochrome P450</fullName>
    </submittedName>
</protein>
<dbReference type="EMBL" id="JBHRVD010000001">
    <property type="protein sequence ID" value="MFC3323734.1"/>
    <property type="molecule type" value="Genomic_DNA"/>
</dbReference>
<evidence type="ECO:0000256" key="2">
    <source>
        <dbReference type="ARBA" id="ARBA00010617"/>
    </source>
</evidence>
<evidence type="ECO:0000256" key="1">
    <source>
        <dbReference type="ARBA" id="ARBA00001971"/>
    </source>
</evidence>
<dbReference type="PRINTS" id="PR00359">
    <property type="entry name" value="BP450"/>
</dbReference>
<dbReference type="Gene3D" id="1.10.630.10">
    <property type="entry name" value="Cytochrome P450"/>
    <property type="match status" value="1"/>
</dbReference>
<comment type="caution">
    <text evidence="3">The sequence shown here is derived from an EMBL/GenBank/DDBJ whole genome shotgun (WGS) entry which is preliminary data.</text>
</comment>
<dbReference type="PANTHER" id="PTHR46696:SF1">
    <property type="entry name" value="CYTOCHROME P450 YJIB-RELATED"/>
    <property type="match status" value="1"/>
</dbReference>
<comment type="cofactor">
    <cofactor evidence="1">
        <name>heme</name>
        <dbReference type="ChEBI" id="CHEBI:30413"/>
    </cofactor>
</comment>
<dbReference type="RefSeq" id="WP_378980328.1">
    <property type="nucleotide sequence ID" value="NZ_JBHRVD010000001.1"/>
</dbReference>
<dbReference type="InterPro" id="IPR036396">
    <property type="entry name" value="Cyt_P450_sf"/>
</dbReference>
<keyword evidence="4" id="KW-1185">Reference proteome</keyword>
<dbReference type="PANTHER" id="PTHR46696">
    <property type="entry name" value="P450, PUTATIVE (EUROFUNG)-RELATED"/>
    <property type="match status" value="1"/>
</dbReference>
<sequence length="223" mass="25534">MIDPDFNPMTSDAFRRNPYPILARVRESHPVAYLCPGLVESWSVLRYEDAQRVLLDPNTFSSDRGLHTGGEFGEANLAFLFNNMISASGEKHRRLRLIGNRVFMPKYLERFRPVVETAVRERMAMALQGEAFDLVEDFAAPITVTMICAILGIPRDEMEQIRRWTAVLADNSGASTWLPILEPAMVDRGRRTGEEMAAYFRTYLEERRRRPMEGDLISDFLSV</sequence>
<evidence type="ECO:0000313" key="3">
    <source>
        <dbReference type="EMBL" id="MFC3323734.1"/>
    </source>
</evidence>
<evidence type="ECO:0000313" key="4">
    <source>
        <dbReference type="Proteomes" id="UP001595648"/>
    </source>
</evidence>
<dbReference type="InterPro" id="IPR002397">
    <property type="entry name" value="Cyt_P450_B"/>
</dbReference>
<comment type="similarity">
    <text evidence="2">Belongs to the cytochrome P450 family.</text>
</comment>
<dbReference type="Proteomes" id="UP001595648">
    <property type="component" value="Unassembled WGS sequence"/>
</dbReference>
<dbReference type="SUPFAM" id="SSF48264">
    <property type="entry name" value="Cytochrome P450"/>
    <property type="match status" value="1"/>
</dbReference>
<name>A0ABV7MR50_9HYPH</name>
<proteinExistence type="inferred from homology"/>
<organism evidence="3 4">
    <name type="scientific">Mesorhizobium cantuariense</name>
    <dbReference type="NCBI Taxonomy" id="1300275"/>
    <lineage>
        <taxon>Bacteria</taxon>
        <taxon>Pseudomonadati</taxon>
        <taxon>Pseudomonadota</taxon>
        <taxon>Alphaproteobacteria</taxon>
        <taxon>Hyphomicrobiales</taxon>
        <taxon>Phyllobacteriaceae</taxon>
        <taxon>Mesorhizobium</taxon>
    </lineage>
</organism>
<accession>A0ABV7MR50</accession>
<reference evidence="4" key="1">
    <citation type="journal article" date="2019" name="Int. J. Syst. Evol. Microbiol.">
        <title>The Global Catalogue of Microorganisms (GCM) 10K type strain sequencing project: providing services to taxonomists for standard genome sequencing and annotation.</title>
        <authorList>
            <consortium name="The Broad Institute Genomics Platform"/>
            <consortium name="The Broad Institute Genome Sequencing Center for Infectious Disease"/>
            <person name="Wu L."/>
            <person name="Ma J."/>
        </authorList>
    </citation>
    <scope>NUCLEOTIDE SEQUENCE [LARGE SCALE GENOMIC DNA]</scope>
    <source>
        <strain evidence="4">ICMP 19515</strain>
    </source>
</reference>